<proteinExistence type="predicted"/>
<comment type="caution">
    <text evidence="1">The sequence shown here is derived from an EMBL/GenBank/DDBJ whole genome shotgun (WGS) entry which is preliminary data.</text>
</comment>
<accession>A0A951QA05</accession>
<dbReference type="EMBL" id="JAHHHD010000003">
    <property type="protein sequence ID" value="MBW4657975.1"/>
    <property type="molecule type" value="Genomic_DNA"/>
</dbReference>
<organism evidence="1 2">
    <name type="scientific">Drouetiella hepatica Uher 2000/2452</name>
    <dbReference type="NCBI Taxonomy" id="904376"/>
    <lineage>
        <taxon>Bacteria</taxon>
        <taxon>Bacillati</taxon>
        <taxon>Cyanobacteriota</taxon>
        <taxon>Cyanophyceae</taxon>
        <taxon>Oculatellales</taxon>
        <taxon>Oculatellaceae</taxon>
        <taxon>Drouetiella</taxon>
    </lineage>
</organism>
<protein>
    <submittedName>
        <fullName evidence="1">Uncharacterized protein</fullName>
    </submittedName>
</protein>
<dbReference type="AlphaFoldDB" id="A0A951QA05"/>
<name>A0A951QA05_9CYAN</name>
<reference evidence="1" key="2">
    <citation type="journal article" date="2022" name="Microbiol. Resour. Announc.">
        <title>Metagenome Sequencing to Explore Phylogenomics of Terrestrial Cyanobacteria.</title>
        <authorList>
            <person name="Ward R.D."/>
            <person name="Stajich J.E."/>
            <person name="Johansen J.R."/>
            <person name="Huntemann M."/>
            <person name="Clum A."/>
            <person name="Foster B."/>
            <person name="Foster B."/>
            <person name="Roux S."/>
            <person name="Palaniappan K."/>
            <person name="Varghese N."/>
            <person name="Mukherjee S."/>
            <person name="Reddy T.B.K."/>
            <person name="Daum C."/>
            <person name="Copeland A."/>
            <person name="Chen I.A."/>
            <person name="Ivanova N.N."/>
            <person name="Kyrpides N.C."/>
            <person name="Shapiro N."/>
            <person name="Eloe-Fadrosh E.A."/>
            <person name="Pietrasiak N."/>
        </authorList>
    </citation>
    <scope>NUCLEOTIDE SEQUENCE</scope>
    <source>
        <strain evidence="1">UHER 2000/2452</strain>
    </source>
</reference>
<sequence>MALINHRPHRAAIRFKAKMQLLETTDEFFGTDDCFESANPLLEELAATLFQSRQYLVFYEQHHSKQEAKQAEDRLAQELAGIYLQVMRHRQNPVVQSLNALL</sequence>
<evidence type="ECO:0000313" key="2">
    <source>
        <dbReference type="Proteomes" id="UP000757435"/>
    </source>
</evidence>
<gene>
    <name evidence="1" type="ORF">KME15_04825</name>
</gene>
<evidence type="ECO:0000313" key="1">
    <source>
        <dbReference type="EMBL" id="MBW4657975.1"/>
    </source>
</evidence>
<dbReference type="Proteomes" id="UP000757435">
    <property type="component" value="Unassembled WGS sequence"/>
</dbReference>
<reference evidence="1" key="1">
    <citation type="submission" date="2021-05" db="EMBL/GenBank/DDBJ databases">
        <authorList>
            <person name="Pietrasiak N."/>
            <person name="Ward R."/>
            <person name="Stajich J.E."/>
            <person name="Kurbessoian T."/>
        </authorList>
    </citation>
    <scope>NUCLEOTIDE SEQUENCE</scope>
    <source>
        <strain evidence="1">UHER 2000/2452</strain>
    </source>
</reference>